<feature type="compositionally biased region" description="Low complexity" evidence="2">
    <location>
        <begin position="858"/>
        <end position="868"/>
    </location>
</feature>
<keyword evidence="1" id="KW-0866">Nonsense-mediated mRNA decay</keyword>
<feature type="compositionally biased region" description="Polar residues" evidence="2">
    <location>
        <begin position="639"/>
        <end position="663"/>
    </location>
</feature>
<sequence>MSAAAQVLRQAEALKASISDSAKGISETWVARQRLEDLYKKLLLMDLEYALDKKVEQELWNHAFKNHINELQSQTKDKQNVKRGEVQATLNLFLETASGFYLQLLQLICTTFKLDLPFRRKSSCFGVMKEKIPTKIKITPPKKSSCLYFCQHCLVHLGDIARYRQQIEQAQTYYWHAANLVPFNGQPYNQLAIVEAARGNKLSTVFYYIRSLAVRHPFPVAATNLEKLYTKISRDMCDFKGKLSVSEMITAFLQFQAYVHLCNDLDKASFLSEKLLQALPAHVTSQSFPSHILVQIVAINIFAMQHARRQIDGENDDYTAEQLTSDEERAFELMLLFTISILDVLLQYTPKHDHKLREFFTLPSVKLLLDWFRLNPVHLSNPIVKISGLWINLCKVLNNIKPPQTKKDEPIDLTKYEELPLPEDTELRCFQPLEKAHSCYSYSRLPSDGLPQDIECHLRCQRILNHGRWVAEEHSNLNLLVIQNIKALHLQFSSPVIPNKSLISINRIISSSSPEKKSRQNVAIQAIIQKQTKGKDETLKSSKSEEKIKIVTTTIDKSVESQLGPASPKYLLGTPTNQPEFMKTTASTKPANPNIPPRLQQQPPRLQKQLLAQQQARQLSQEKQLWEPDKDSPKPSSSNTSFEVVRQSSSGSSLWEPENTSQKWESDNDMTWKPQQPSVGYADSDPSQRKHASQPPKLWEPKTGKFKIVESNESQRSSNMHAWASPQQEVSQSMSTPSFPPPSGQATESQASPQQQGQTGQPFNQFMMFRPDFRQPPPNLPPPPPGPPGQLQRMMGYPQPPTQTERSNKGEDPLMSLRGPPGKAAGSNIPLGRPPPNMESFPPPGKMGLQPNFPPPGNINQNQGQDNQLDVGSSSKTDNNPHSKFLNFTNFPPPPPPMAGQQYGGKENPMMYPNQQGINFPRFAGNQPPKEVYGNGTEPLDMLNKHSGDQPNQQFPKNLYNFPPAPGRERMNHPSGPNIHQPPPHQHPTGTQQPQNQHPHGAQPPPNFNMLNPNFLSSGRFPVPRAGFTPHTETHKMMNGDIQGNVSTLSHLAIQPPKSGADLFPVSPRMSASFQGHAEGTPKPDSGNSPSRSPLQPAIEVDIPVIQTKPIVTTSAPVQQGTYSLFSGTTWSVPLSSADTKSIGSSPFSSESSSIRNSPDVSESFSDTKIGHPMDLGLRFGTQEDHWRELAQGQGQVLEQMASNGQGGNFFQGNMQSIWSSSSSGPSPLERLLEKQKQRQNDPH</sequence>
<dbReference type="Pfam" id="PF10374">
    <property type="entry name" value="EST1"/>
    <property type="match status" value="1"/>
</dbReference>
<dbReference type="PANTHER" id="PTHR15696:SF5">
    <property type="entry name" value="NONSENSE-MEDIATED MRNA DECAY FACTOR SMG7"/>
    <property type="match status" value="1"/>
</dbReference>
<feature type="domain" description="Telomerase activating protein Est1-like N-terminal" evidence="4">
    <location>
        <begin position="54"/>
        <end position="168"/>
    </location>
</feature>
<name>A0A8B6GCD3_MYTGA</name>
<feature type="compositionally biased region" description="Basic and acidic residues" evidence="2">
    <location>
        <begin position="699"/>
        <end position="710"/>
    </location>
</feature>
<dbReference type="InterPro" id="IPR045153">
    <property type="entry name" value="Est1/Ebs1-like"/>
</dbReference>
<feature type="compositionally biased region" description="Polar residues" evidence="2">
    <location>
        <begin position="870"/>
        <end position="890"/>
    </location>
</feature>
<gene>
    <name evidence="5" type="ORF">MGAL_10B011768</name>
</gene>
<dbReference type="Pfam" id="PF10373">
    <property type="entry name" value="EST1_DNA_bind"/>
    <property type="match status" value="1"/>
</dbReference>
<feature type="region of interest" description="Disordered" evidence="2">
    <location>
        <begin position="563"/>
        <end position="1039"/>
    </location>
</feature>
<dbReference type="Proteomes" id="UP000596742">
    <property type="component" value="Unassembled WGS sequence"/>
</dbReference>
<feature type="region of interest" description="Disordered" evidence="2">
    <location>
        <begin position="1204"/>
        <end position="1244"/>
    </location>
</feature>
<dbReference type="AlphaFoldDB" id="A0A8B6GCD3"/>
<feature type="compositionally biased region" description="Low complexity" evidence="2">
    <location>
        <begin position="1211"/>
        <end position="1227"/>
    </location>
</feature>
<feature type="compositionally biased region" description="Polar residues" evidence="2">
    <location>
        <begin position="574"/>
        <end position="591"/>
    </location>
</feature>
<dbReference type="Gene3D" id="1.25.40.10">
    <property type="entry name" value="Tetratricopeptide repeat domain"/>
    <property type="match status" value="1"/>
</dbReference>
<dbReference type="EMBL" id="UYJE01008237">
    <property type="protein sequence ID" value="VDI62238.1"/>
    <property type="molecule type" value="Genomic_DNA"/>
</dbReference>
<feature type="compositionally biased region" description="Pro residues" evidence="2">
    <location>
        <begin position="832"/>
        <end position="845"/>
    </location>
</feature>
<accession>A0A8B6GCD3</accession>
<dbReference type="GO" id="GO:0000184">
    <property type="term" value="P:nuclear-transcribed mRNA catabolic process, nonsense-mediated decay"/>
    <property type="evidence" value="ECO:0007669"/>
    <property type="project" value="UniProtKB-KW"/>
</dbReference>
<dbReference type="GO" id="GO:0070034">
    <property type="term" value="F:telomerase RNA binding"/>
    <property type="evidence" value="ECO:0007669"/>
    <property type="project" value="TreeGrafter"/>
</dbReference>
<dbReference type="InterPro" id="IPR018834">
    <property type="entry name" value="DNA/RNA-bd_Est1-type"/>
</dbReference>
<feature type="compositionally biased region" description="Low complexity" evidence="2">
    <location>
        <begin position="749"/>
        <end position="766"/>
    </location>
</feature>
<evidence type="ECO:0000313" key="6">
    <source>
        <dbReference type="Proteomes" id="UP000596742"/>
    </source>
</evidence>
<dbReference type="PANTHER" id="PTHR15696">
    <property type="entry name" value="SMG-7 SUPPRESSOR WITH MORPHOLOGICAL EFFECT ON GENITALIA PROTEIN 7"/>
    <property type="match status" value="1"/>
</dbReference>
<feature type="region of interest" description="Disordered" evidence="2">
    <location>
        <begin position="1072"/>
        <end position="1096"/>
    </location>
</feature>
<evidence type="ECO:0000259" key="3">
    <source>
        <dbReference type="Pfam" id="PF10373"/>
    </source>
</evidence>
<evidence type="ECO:0000256" key="2">
    <source>
        <dbReference type="SAM" id="MobiDB-lite"/>
    </source>
</evidence>
<feature type="compositionally biased region" description="Polar residues" evidence="2">
    <location>
        <begin position="711"/>
        <end position="737"/>
    </location>
</feature>
<feature type="compositionally biased region" description="Pro residues" evidence="2">
    <location>
        <begin position="774"/>
        <end position="788"/>
    </location>
</feature>
<comment type="caution">
    <text evidence="5">The sequence shown here is derived from an EMBL/GenBank/DDBJ whole genome shotgun (WGS) entry which is preliminary data.</text>
</comment>
<organism evidence="5 6">
    <name type="scientific">Mytilus galloprovincialis</name>
    <name type="common">Mediterranean mussel</name>
    <dbReference type="NCBI Taxonomy" id="29158"/>
    <lineage>
        <taxon>Eukaryota</taxon>
        <taxon>Metazoa</taxon>
        <taxon>Spiralia</taxon>
        <taxon>Lophotrochozoa</taxon>
        <taxon>Mollusca</taxon>
        <taxon>Bivalvia</taxon>
        <taxon>Autobranchia</taxon>
        <taxon>Pteriomorphia</taxon>
        <taxon>Mytilida</taxon>
        <taxon>Mytiloidea</taxon>
        <taxon>Mytilidae</taxon>
        <taxon>Mytilinae</taxon>
        <taxon>Mytilus</taxon>
    </lineage>
</organism>
<dbReference type="InterPro" id="IPR019458">
    <property type="entry name" value="Est1-like_N"/>
</dbReference>
<feature type="domain" description="DNA/RNA-binding" evidence="3">
    <location>
        <begin position="170"/>
        <end position="436"/>
    </location>
</feature>
<dbReference type="GO" id="GO:0005697">
    <property type="term" value="C:telomerase holoenzyme complex"/>
    <property type="evidence" value="ECO:0007669"/>
    <property type="project" value="TreeGrafter"/>
</dbReference>
<feature type="compositionally biased region" description="Basic and acidic residues" evidence="2">
    <location>
        <begin position="624"/>
        <end position="633"/>
    </location>
</feature>
<feature type="region of interest" description="Disordered" evidence="2">
    <location>
        <begin position="1137"/>
        <end position="1170"/>
    </location>
</feature>
<reference evidence="5" key="1">
    <citation type="submission" date="2018-11" db="EMBL/GenBank/DDBJ databases">
        <authorList>
            <person name="Alioto T."/>
            <person name="Alioto T."/>
        </authorList>
    </citation>
    <scope>NUCLEOTIDE SEQUENCE</scope>
</reference>
<feature type="compositionally biased region" description="Low complexity" evidence="2">
    <location>
        <begin position="987"/>
        <end position="1001"/>
    </location>
</feature>
<dbReference type="OrthoDB" id="69928at2759"/>
<dbReference type="InterPro" id="IPR011990">
    <property type="entry name" value="TPR-like_helical_dom_sf"/>
</dbReference>
<proteinExistence type="predicted"/>
<feature type="compositionally biased region" description="Low complexity" evidence="2">
    <location>
        <begin position="1142"/>
        <end position="1158"/>
    </location>
</feature>
<feature type="compositionally biased region" description="Low complexity" evidence="2">
    <location>
        <begin position="599"/>
        <end position="623"/>
    </location>
</feature>
<feature type="compositionally biased region" description="Basic and acidic residues" evidence="2">
    <location>
        <begin position="1231"/>
        <end position="1244"/>
    </location>
</feature>
<dbReference type="SUPFAM" id="SSF48452">
    <property type="entry name" value="TPR-like"/>
    <property type="match status" value="1"/>
</dbReference>
<protein>
    <submittedName>
        <fullName evidence="5">Protein SMG7</fullName>
    </submittedName>
</protein>
<evidence type="ECO:0000256" key="1">
    <source>
        <dbReference type="ARBA" id="ARBA00023161"/>
    </source>
</evidence>
<keyword evidence="6" id="KW-1185">Reference proteome</keyword>
<evidence type="ECO:0000313" key="5">
    <source>
        <dbReference type="EMBL" id="VDI62238.1"/>
    </source>
</evidence>
<evidence type="ECO:0000259" key="4">
    <source>
        <dbReference type="Pfam" id="PF10374"/>
    </source>
</evidence>
<dbReference type="GO" id="GO:0042162">
    <property type="term" value="F:telomeric DNA binding"/>
    <property type="evidence" value="ECO:0007669"/>
    <property type="project" value="TreeGrafter"/>
</dbReference>